<evidence type="ECO:0000256" key="6">
    <source>
        <dbReference type="ARBA" id="ARBA00022801"/>
    </source>
</evidence>
<feature type="domain" description="Peptidase C1A papain C-terminal" evidence="14">
    <location>
        <begin position="111"/>
        <end position="308"/>
    </location>
</feature>
<dbReference type="GO" id="GO:0004197">
    <property type="term" value="F:cysteine-type endopeptidase activity"/>
    <property type="evidence" value="ECO:0000318"/>
    <property type="project" value="GO_Central"/>
</dbReference>
<dbReference type="InParanoid" id="A0DKP7"/>
<dbReference type="eggNOG" id="KOG1543">
    <property type="taxonomic scope" value="Eukaryota"/>
</dbReference>
<keyword evidence="9" id="KW-1015">Disulfide bond</keyword>
<keyword evidence="3" id="KW-0964">Secreted</keyword>
<dbReference type="HOGENOM" id="CLU_012184_1_3_1"/>
<name>A0DKP7_PARTE</name>
<gene>
    <name evidence="16" type="ORF">GSPATT00017944001</name>
</gene>
<evidence type="ECO:0000256" key="13">
    <source>
        <dbReference type="SAM" id="SignalP"/>
    </source>
</evidence>
<reference evidence="16 17" key="1">
    <citation type="journal article" date="2006" name="Nature">
        <title>Global trends of whole-genome duplications revealed by the ciliate Paramecium tetraurelia.</title>
        <authorList>
            <consortium name="Genoscope"/>
            <person name="Aury J.-M."/>
            <person name="Jaillon O."/>
            <person name="Duret L."/>
            <person name="Noel B."/>
            <person name="Jubin C."/>
            <person name="Porcel B.M."/>
            <person name="Segurens B."/>
            <person name="Daubin V."/>
            <person name="Anthouard V."/>
            <person name="Aiach N."/>
            <person name="Arnaiz O."/>
            <person name="Billaut A."/>
            <person name="Beisson J."/>
            <person name="Blanc I."/>
            <person name="Bouhouche K."/>
            <person name="Camara F."/>
            <person name="Duharcourt S."/>
            <person name="Guigo R."/>
            <person name="Gogendeau D."/>
            <person name="Katinka M."/>
            <person name="Keller A.-M."/>
            <person name="Kissmehl R."/>
            <person name="Klotz C."/>
            <person name="Koll F."/>
            <person name="Le Moue A."/>
            <person name="Lepere C."/>
            <person name="Malinsky S."/>
            <person name="Nowacki M."/>
            <person name="Nowak J.K."/>
            <person name="Plattner H."/>
            <person name="Poulain J."/>
            <person name="Ruiz F."/>
            <person name="Serrano V."/>
            <person name="Zagulski M."/>
            <person name="Dessen P."/>
            <person name="Betermier M."/>
            <person name="Weissenbach J."/>
            <person name="Scarpelli C."/>
            <person name="Schachter V."/>
            <person name="Sperling L."/>
            <person name="Meyer E."/>
            <person name="Cohen J."/>
            <person name="Wincker P."/>
        </authorList>
    </citation>
    <scope>NUCLEOTIDE SEQUENCE [LARGE SCALE GENOMIC DNA]</scope>
    <source>
        <strain evidence="16 17">Stock d4-2</strain>
    </source>
</reference>
<dbReference type="InterPro" id="IPR038765">
    <property type="entry name" value="Papain-like_cys_pep_sf"/>
</dbReference>
<keyword evidence="17" id="KW-1185">Reference proteome</keyword>
<evidence type="ECO:0000256" key="4">
    <source>
        <dbReference type="ARBA" id="ARBA00022670"/>
    </source>
</evidence>
<dbReference type="OrthoDB" id="387093at2759"/>
<dbReference type="Gene3D" id="3.90.70.10">
    <property type="entry name" value="Cysteine proteinases"/>
    <property type="match status" value="1"/>
</dbReference>
<evidence type="ECO:0000259" key="15">
    <source>
        <dbReference type="SMART" id="SM00848"/>
    </source>
</evidence>
<feature type="domain" description="Cathepsin propeptide inhibitor" evidence="15">
    <location>
        <begin position="29"/>
        <end position="85"/>
    </location>
</feature>
<evidence type="ECO:0000313" key="16">
    <source>
        <dbReference type="EMBL" id="CAK83614.1"/>
    </source>
</evidence>
<dbReference type="PANTHER" id="PTHR12411">
    <property type="entry name" value="CYSTEINE PROTEASE FAMILY C1-RELATED"/>
    <property type="match status" value="1"/>
</dbReference>
<keyword evidence="8" id="KW-0865">Zymogen</keyword>
<dbReference type="KEGG" id="ptm:GSPATT00017944001"/>
<dbReference type="AlphaFoldDB" id="A0DKP7"/>
<evidence type="ECO:0000256" key="12">
    <source>
        <dbReference type="ARBA" id="ARBA00053662"/>
    </source>
</evidence>
<evidence type="ECO:0000256" key="3">
    <source>
        <dbReference type="ARBA" id="ARBA00022525"/>
    </source>
</evidence>
<dbReference type="InterPro" id="IPR000668">
    <property type="entry name" value="Peptidase_C1A_C"/>
</dbReference>
<dbReference type="SUPFAM" id="SSF54001">
    <property type="entry name" value="Cysteine proteinases"/>
    <property type="match status" value="1"/>
</dbReference>
<dbReference type="STRING" id="5888.A0DKP7"/>
<dbReference type="SMART" id="SM00645">
    <property type="entry name" value="Pept_C1"/>
    <property type="match status" value="1"/>
</dbReference>
<dbReference type="GO" id="GO:0005764">
    <property type="term" value="C:lysosome"/>
    <property type="evidence" value="ECO:0000318"/>
    <property type="project" value="GO_Central"/>
</dbReference>
<evidence type="ECO:0000256" key="1">
    <source>
        <dbReference type="ARBA" id="ARBA00004613"/>
    </source>
</evidence>
<dbReference type="FunFam" id="3.90.70.10:FF:000104">
    <property type="entry name" value="Cathepsin L 1"/>
    <property type="match status" value="1"/>
</dbReference>
<dbReference type="GO" id="GO:0051603">
    <property type="term" value="P:proteolysis involved in protein catabolic process"/>
    <property type="evidence" value="ECO:0000318"/>
    <property type="project" value="GO_Central"/>
</dbReference>
<evidence type="ECO:0000256" key="5">
    <source>
        <dbReference type="ARBA" id="ARBA00022729"/>
    </source>
</evidence>
<dbReference type="InterPro" id="IPR039417">
    <property type="entry name" value="Peptidase_C1A_papain-like"/>
</dbReference>
<dbReference type="GO" id="GO:0005615">
    <property type="term" value="C:extracellular space"/>
    <property type="evidence" value="ECO:0000318"/>
    <property type="project" value="GO_Central"/>
</dbReference>
<sequence length="308" mass="35611">MKQYLTTAFVALLMAAGYYNVSYENKSDFEVWATQNNKFYTESEKMYRMGIYYSNKKMIEEHNKRDDVTYKMGENQFMALTNEEFVDLYLQKSIPPMDTIELLIPKIQLEGLNAVDWKNYSSVKYQGNCHAGYAFSVSNSVEAWYGIKKYQKISPSTQQIIDCDYNSSGCDGGYNMYAMDYVRSVGLTSNQSYPYADKEQVCKQSRNGSYFISGYLFVGGYQENLQYYLSNYPVSVAVNANNWQFYNSGVFQNCTSNETNHHALAVGFDNNSNWIVQNSWGSWWGEDGHIRLKEQNTCGILNYAYQIY</sequence>
<dbReference type="EMBL" id="CT868474">
    <property type="protein sequence ID" value="CAK83614.1"/>
    <property type="molecule type" value="Genomic_DNA"/>
</dbReference>
<protein>
    <recommendedName>
        <fullName evidence="11">cathepsin L</fullName>
        <ecNumber evidence="11">3.4.22.15</ecNumber>
    </recommendedName>
</protein>
<dbReference type="GeneID" id="5036796"/>
<evidence type="ECO:0000313" key="17">
    <source>
        <dbReference type="Proteomes" id="UP000000600"/>
    </source>
</evidence>
<dbReference type="OMA" id="DNMAEIV"/>
<evidence type="ECO:0000256" key="10">
    <source>
        <dbReference type="ARBA" id="ARBA00036319"/>
    </source>
</evidence>
<evidence type="ECO:0000256" key="7">
    <source>
        <dbReference type="ARBA" id="ARBA00022807"/>
    </source>
</evidence>
<keyword evidence="6" id="KW-0378">Hydrolase</keyword>
<evidence type="ECO:0000256" key="11">
    <source>
        <dbReference type="ARBA" id="ARBA00038911"/>
    </source>
</evidence>
<accession>A0DKP7</accession>
<dbReference type="InterPro" id="IPR013128">
    <property type="entry name" value="Peptidase_C1A"/>
</dbReference>
<feature type="chain" id="PRO_5018636601" description="cathepsin L" evidence="13">
    <location>
        <begin position="24"/>
        <end position="308"/>
    </location>
</feature>
<comment type="function">
    <text evidence="12">May be involved in extracellular digestion.</text>
</comment>
<dbReference type="Proteomes" id="UP000000600">
    <property type="component" value="Unassembled WGS sequence"/>
</dbReference>
<keyword evidence="4" id="KW-0645">Protease</keyword>
<dbReference type="RefSeq" id="XP_001451011.1">
    <property type="nucleotide sequence ID" value="XM_001450974.1"/>
</dbReference>
<evidence type="ECO:0000256" key="2">
    <source>
        <dbReference type="ARBA" id="ARBA00008455"/>
    </source>
</evidence>
<feature type="signal peptide" evidence="13">
    <location>
        <begin position="1"/>
        <end position="23"/>
    </location>
</feature>
<dbReference type="Pfam" id="PF00112">
    <property type="entry name" value="Peptidase_C1"/>
    <property type="match status" value="1"/>
</dbReference>
<keyword evidence="5 13" id="KW-0732">Signal</keyword>
<evidence type="ECO:0000256" key="8">
    <source>
        <dbReference type="ARBA" id="ARBA00023145"/>
    </source>
</evidence>
<dbReference type="SMART" id="SM00848">
    <property type="entry name" value="Inhibitor_I29"/>
    <property type="match status" value="1"/>
</dbReference>
<comment type="subcellular location">
    <subcellularLocation>
        <location evidence="1">Secreted</location>
    </subcellularLocation>
</comment>
<dbReference type="Pfam" id="PF08246">
    <property type="entry name" value="Inhibitor_I29"/>
    <property type="match status" value="1"/>
</dbReference>
<evidence type="ECO:0000256" key="9">
    <source>
        <dbReference type="ARBA" id="ARBA00023157"/>
    </source>
</evidence>
<comment type="catalytic activity">
    <reaction evidence="10">
        <text>Specificity close to that of papain. As compared to cathepsin B, cathepsin L exhibits higher activity toward protein substrates, but has little activity on Z-Arg-Arg-NHMec, and no peptidyl-dipeptidase activity.</text>
        <dbReference type="EC" id="3.4.22.15"/>
    </reaction>
</comment>
<dbReference type="InterPro" id="IPR013201">
    <property type="entry name" value="Prot_inhib_I29"/>
</dbReference>
<dbReference type="EC" id="3.4.22.15" evidence="11"/>
<evidence type="ECO:0000259" key="14">
    <source>
        <dbReference type="SMART" id="SM00645"/>
    </source>
</evidence>
<keyword evidence="7" id="KW-0788">Thiol protease</keyword>
<comment type="similarity">
    <text evidence="2">Belongs to the peptidase C1 family.</text>
</comment>
<organism evidence="16 17">
    <name type="scientific">Paramecium tetraurelia</name>
    <dbReference type="NCBI Taxonomy" id="5888"/>
    <lineage>
        <taxon>Eukaryota</taxon>
        <taxon>Sar</taxon>
        <taxon>Alveolata</taxon>
        <taxon>Ciliophora</taxon>
        <taxon>Intramacronucleata</taxon>
        <taxon>Oligohymenophorea</taxon>
        <taxon>Peniculida</taxon>
        <taxon>Parameciidae</taxon>
        <taxon>Paramecium</taxon>
    </lineage>
</organism>
<dbReference type="CDD" id="cd02248">
    <property type="entry name" value="Peptidase_C1A"/>
    <property type="match status" value="1"/>
</dbReference>
<proteinExistence type="inferred from homology"/>